<dbReference type="SUPFAM" id="SSF56112">
    <property type="entry name" value="Protein kinase-like (PK-like)"/>
    <property type="match status" value="1"/>
</dbReference>
<accession>A0A8R1UNQ5</accession>
<sequence>MQGYHLVTRIPSPFYIPLKYKDWTLVRGEEGEFSGSLGIVKIFVSPDGRSSIAIKKCGNVFQGRGRAKLVLRQLNLLRTVHHENVVRLIGSYSIVDEPSRESIYNITEYCGEPLSVRIKRGDYTIEDVKKWTREMLKAVQHLHSNGVIHRNLHPGNICIEAYNKLTLIGYGHARVIDRDQNMTAERGTQPYLAIELMVEWVGVYDEKVDIWSVAVLLCDLLTGQNIFGCNDAKNSLREQLKVLGRIDDNILNDKIPSHTRPHLASFNNERKDIMHVLREKMLPERGVGVEDIAEHEVHLRHFFDNTLQFDPDRRMSAERALSHPLLLTPAPWERHLPEDEQQAIAALRFHIDQEISLAPVPQ</sequence>
<dbReference type="Gene3D" id="3.30.200.20">
    <property type="entry name" value="Phosphorylase Kinase, domain 1"/>
    <property type="match status" value="1"/>
</dbReference>
<dbReference type="GO" id="GO:0005524">
    <property type="term" value="F:ATP binding"/>
    <property type="evidence" value="ECO:0007669"/>
    <property type="project" value="UniProtKB-KW"/>
</dbReference>
<reference evidence="3" key="2">
    <citation type="submission" date="2022-06" db="UniProtKB">
        <authorList>
            <consortium name="EnsemblMetazoa"/>
        </authorList>
    </citation>
    <scope>IDENTIFICATION</scope>
    <source>
        <strain evidence="3">PS312</strain>
    </source>
</reference>
<dbReference type="GO" id="GO:0005737">
    <property type="term" value="C:cytoplasm"/>
    <property type="evidence" value="ECO:0000318"/>
    <property type="project" value="GO_Central"/>
</dbReference>
<dbReference type="Proteomes" id="UP000005239">
    <property type="component" value="Unassembled WGS sequence"/>
</dbReference>
<gene>
    <name evidence="3" type="primary">WBGene00273700</name>
</gene>
<dbReference type="Gene3D" id="1.10.510.10">
    <property type="entry name" value="Transferase(Phosphotransferase) domain 1"/>
    <property type="match status" value="1"/>
</dbReference>
<dbReference type="GO" id="GO:0004674">
    <property type="term" value="F:protein serine/threonine kinase activity"/>
    <property type="evidence" value="ECO:0000318"/>
    <property type="project" value="GO_Central"/>
</dbReference>
<dbReference type="PANTHER" id="PTHR24055">
    <property type="entry name" value="MITOGEN-ACTIVATED PROTEIN KINASE"/>
    <property type="match status" value="1"/>
</dbReference>
<proteinExistence type="predicted"/>
<dbReference type="PROSITE" id="PS50011">
    <property type="entry name" value="PROTEIN_KINASE_DOM"/>
    <property type="match status" value="1"/>
</dbReference>
<evidence type="ECO:0000256" key="1">
    <source>
        <dbReference type="ARBA" id="ARBA00022741"/>
    </source>
</evidence>
<name>A0A2A6B740_PRIPA</name>
<dbReference type="InterPro" id="IPR050117">
    <property type="entry name" value="MAPK"/>
</dbReference>
<dbReference type="OrthoDB" id="5979581at2759"/>
<protein>
    <submittedName>
        <fullName evidence="3">Protein kinase domain-containing protein</fullName>
    </submittedName>
</protein>
<dbReference type="AlphaFoldDB" id="A0A2A6B740"/>
<organism evidence="3 4">
    <name type="scientific">Pristionchus pacificus</name>
    <name type="common">Parasitic nematode worm</name>
    <dbReference type="NCBI Taxonomy" id="54126"/>
    <lineage>
        <taxon>Eukaryota</taxon>
        <taxon>Metazoa</taxon>
        <taxon>Ecdysozoa</taxon>
        <taxon>Nematoda</taxon>
        <taxon>Chromadorea</taxon>
        <taxon>Rhabditida</taxon>
        <taxon>Rhabditina</taxon>
        <taxon>Diplogasteromorpha</taxon>
        <taxon>Diplogasteroidea</taxon>
        <taxon>Neodiplogasteridae</taxon>
        <taxon>Pristionchus</taxon>
    </lineage>
</organism>
<dbReference type="Pfam" id="PF00069">
    <property type="entry name" value="Pkinase"/>
    <property type="match status" value="1"/>
</dbReference>
<dbReference type="InterPro" id="IPR011009">
    <property type="entry name" value="Kinase-like_dom_sf"/>
</dbReference>
<evidence type="ECO:0000256" key="2">
    <source>
        <dbReference type="ARBA" id="ARBA00022840"/>
    </source>
</evidence>
<evidence type="ECO:0000313" key="4">
    <source>
        <dbReference type="Proteomes" id="UP000005239"/>
    </source>
</evidence>
<dbReference type="GO" id="GO:0035556">
    <property type="term" value="P:intracellular signal transduction"/>
    <property type="evidence" value="ECO:0000318"/>
    <property type="project" value="GO_Central"/>
</dbReference>
<dbReference type="InterPro" id="IPR000719">
    <property type="entry name" value="Prot_kinase_dom"/>
</dbReference>
<dbReference type="FunFam" id="3.30.200.20:FF:001217">
    <property type="entry name" value="Protein kinase"/>
    <property type="match status" value="1"/>
</dbReference>
<reference evidence="4" key="1">
    <citation type="journal article" date="2008" name="Nat. Genet.">
        <title>The Pristionchus pacificus genome provides a unique perspective on nematode lifestyle and parasitism.</title>
        <authorList>
            <person name="Dieterich C."/>
            <person name="Clifton S.W."/>
            <person name="Schuster L.N."/>
            <person name="Chinwalla A."/>
            <person name="Delehaunty K."/>
            <person name="Dinkelacker I."/>
            <person name="Fulton L."/>
            <person name="Fulton R."/>
            <person name="Godfrey J."/>
            <person name="Minx P."/>
            <person name="Mitreva M."/>
            <person name="Roeseler W."/>
            <person name="Tian H."/>
            <person name="Witte H."/>
            <person name="Yang S.P."/>
            <person name="Wilson R.K."/>
            <person name="Sommer R.J."/>
        </authorList>
    </citation>
    <scope>NUCLEOTIDE SEQUENCE [LARGE SCALE GENOMIC DNA]</scope>
    <source>
        <strain evidence="4">PS312</strain>
    </source>
</reference>
<keyword evidence="4" id="KW-1185">Reference proteome</keyword>
<keyword evidence="1" id="KW-0547">Nucleotide-binding</keyword>
<dbReference type="GO" id="GO:0005634">
    <property type="term" value="C:nucleus"/>
    <property type="evidence" value="ECO:0000318"/>
    <property type="project" value="GO_Central"/>
</dbReference>
<keyword evidence="2" id="KW-0067">ATP-binding</keyword>
<dbReference type="EnsemblMetazoa" id="PPA35331.1">
    <property type="protein sequence ID" value="PPA35331.1"/>
    <property type="gene ID" value="WBGene00273700"/>
</dbReference>
<accession>A0A2A6B740</accession>
<evidence type="ECO:0000313" key="3">
    <source>
        <dbReference type="EnsemblMetazoa" id="PPA35331.1"/>
    </source>
</evidence>